<sequence>MNPWLISAMAQIRSPRREAPRSIAAVAPRPKPTAAAALLLATALSLPFVVLGLLQAVF</sequence>
<protein>
    <submittedName>
        <fullName evidence="1">Uncharacterized protein</fullName>
    </submittedName>
</protein>
<dbReference type="Proteomes" id="UP000187059">
    <property type="component" value="Chromosome"/>
</dbReference>
<proteinExistence type="predicted"/>
<keyword evidence="2" id="KW-1185">Reference proteome</keyword>
<dbReference type="KEGG" id="paby:Ga0080574_TMP3917"/>
<dbReference type="AlphaFoldDB" id="A0A1P8UXY0"/>
<dbReference type="EMBL" id="CP015093">
    <property type="protein sequence ID" value="APZ54251.1"/>
    <property type="molecule type" value="Genomic_DNA"/>
</dbReference>
<gene>
    <name evidence="1" type="ORF">Ga0080574_TMP3917</name>
</gene>
<reference evidence="1 2" key="1">
    <citation type="submission" date="2016-04" db="EMBL/GenBank/DDBJ databases">
        <title>Deep-sea bacteria in the southern Pacific.</title>
        <authorList>
            <person name="Tang K."/>
        </authorList>
    </citation>
    <scope>NUCLEOTIDE SEQUENCE [LARGE SCALE GENOMIC DNA]</scope>
    <source>
        <strain evidence="1 2">JLT2014</strain>
    </source>
</reference>
<evidence type="ECO:0000313" key="1">
    <source>
        <dbReference type="EMBL" id="APZ54251.1"/>
    </source>
</evidence>
<organism evidence="1 2">
    <name type="scientific">Salipiger abyssi</name>
    <dbReference type="NCBI Taxonomy" id="1250539"/>
    <lineage>
        <taxon>Bacteria</taxon>
        <taxon>Pseudomonadati</taxon>
        <taxon>Pseudomonadota</taxon>
        <taxon>Alphaproteobacteria</taxon>
        <taxon>Rhodobacterales</taxon>
        <taxon>Roseobacteraceae</taxon>
        <taxon>Salipiger</taxon>
    </lineage>
</organism>
<evidence type="ECO:0000313" key="2">
    <source>
        <dbReference type="Proteomes" id="UP000187059"/>
    </source>
</evidence>
<accession>A0A1P8UXY0</accession>
<name>A0A1P8UXY0_9RHOB</name>